<dbReference type="EMBL" id="UGTI01000001">
    <property type="protein sequence ID" value="SUB77254.1"/>
    <property type="molecule type" value="Genomic_DNA"/>
</dbReference>
<protein>
    <submittedName>
        <fullName evidence="3">Deoxyguanosinetriphosphate triphosphohydrolase</fullName>
        <ecNumber evidence="3">3.1.5.1</ecNumber>
    </submittedName>
</protein>
<dbReference type="PANTHER" id="PTHR11373">
    <property type="entry name" value="DEOXYNUCLEOSIDE TRIPHOSPHATE TRIPHOSPHOHYDROLASE"/>
    <property type="match status" value="1"/>
</dbReference>
<dbReference type="EC" id="3.1.5.1" evidence="3"/>
<evidence type="ECO:0000313" key="4">
    <source>
        <dbReference type="Proteomes" id="UP000254263"/>
    </source>
</evidence>
<dbReference type="GO" id="GO:0006203">
    <property type="term" value="P:dGTP catabolic process"/>
    <property type="evidence" value="ECO:0007669"/>
    <property type="project" value="TreeGrafter"/>
</dbReference>
<dbReference type="PANTHER" id="PTHR11373:SF32">
    <property type="entry name" value="DEOXYGUANOSINETRIPHOSPHATE TRIPHOSPHOHYDROLASE"/>
    <property type="match status" value="1"/>
</dbReference>
<feature type="domain" description="HD/PDEase" evidence="2">
    <location>
        <begin position="61"/>
        <end position="264"/>
    </location>
</feature>
<dbReference type="InterPro" id="IPR006261">
    <property type="entry name" value="dGTPase"/>
</dbReference>
<dbReference type="Gene3D" id="1.10.3210.10">
    <property type="entry name" value="Hypothetical protein af1432"/>
    <property type="match status" value="1"/>
</dbReference>
<dbReference type="InterPro" id="IPR027432">
    <property type="entry name" value="dGTP_triphosphohydrolase_C"/>
</dbReference>
<dbReference type="Gene3D" id="1.10.3410.10">
    <property type="entry name" value="putative deoxyguanosinetriphosphate triphosphohydrolase like domain"/>
    <property type="match status" value="1"/>
</dbReference>
<dbReference type="SUPFAM" id="SSF109604">
    <property type="entry name" value="HD-domain/PDEase-like"/>
    <property type="match status" value="1"/>
</dbReference>
<dbReference type="Gene3D" id="1.10.3550.10">
    <property type="entry name" value="eoxyguanosinetriphosphate triphosphohydrolase domain-like"/>
    <property type="match status" value="1"/>
</dbReference>
<gene>
    <name evidence="3" type="primary">dgt</name>
    <name evidence="3" type="ORF">NCTC13100_00369</name>
</gene>
<dbReference type="Proteomes" id="UP000254263">
    <property type="component" value="Unassembled WGS sequence"/>
</dbReference>
<dbReference type="InterPro" id="IPR003607">
    <property type="entry name" value="HD/PDEase_dom"/>
</dbReference>
<dbReference type="SMART" id="SM00471">
    <property type="entry name" value="HDc"/>
    <property type="match status" value="1"/>
</dbReference>
<evidence type="ECO:0000256" key="1">
    <source>
        <dbReference type="ARBA" id="ARBA00022801"/>
    </source>
</evidence>
<reference evidence="3 4" key="1">
    <citation type="submission" date="2018-06" db="EMBL/GenBank/DDBJ databases">
        <authorList>
            <consortium name="Pathogen Informatics"/>
            <person name="Doyle S."/>
        </authorList>
    </citation>
    <scope>NUCLEOTIDE SEQUENCE [LARGE SCALE GENOMIC DNA]</scope>
    <source>
        <strain evidence="3 4">NCTC13100</strain>
    </source>
</reference>
<dbReference type="InterPro" id="IPR023293">
    <property type="entry name" value="dGTP_triP_hydro_central_sf"/>
</dbReference>
<dbReference type="AlphaFoldDB" id="A0A379DH26"/>
<accession>A0A379DH26</accession>
<dbReference type="NCBIfam" id="TIGR01353">
    <property type="entry name" value="dGTP_triPase"/>
    <property type="match status" value="1"/>
</dbReference>
<sequence>MMNWEQLLSEKRLGKNDDSTDKKQNKARSDFERDYDRMVFSAPFRRLQNKTQVFPLPGNIFVHNRLTHSLEVSCLGRSLGNIVSRTLMERHPHKVFPSSSAISSIVSAACLAHDMGNPPFGHSGERAIGAYFREGNGKQWKEAVISEGGRWEDFIHFEGNANALRLLTHRFLGRSPGGYGLTYSTLASIVKYPHSSLRAADYGGKFGFFATEEKTMQEIAREVGLVQKNRPDTPLHFARYPLVYLVEAADDICYQIMDLEDAYKLHIISFETIQELTLNFFEEKKRDKLLKVMQEIEDTNEKVAYLRSKAINLLVEETAAVFLDNEERILAGNFSGTLIEHCSPRTLEAYKACSKLAYSQIYRSREVVDVELAGHRIFQSLMDKMMDALSHPDYAYSKAVLNRVSSQYDTGRPDTYGKIQCTLDFVSGMTDIYALDLYRRITGMNLPAI</sequence>
<name>A0A379DH26_9PORP</name>
<dbReference type="InterPro" id="IPR050135">
    <property type="entry name" value="dGTPase-like"/>
</dbReference>
<evidence type="ECO:0000313" key="3">
    <source>
        <dbReference type="EMBL" id="SUB77254.1"/>
    </source>
</evidence>
<keyword evidence="1 3" id="KW-0378">Hydrolase</keyword>
<dbReference type="Pfam" id="PF13286">
    <property type="entry name" value="HD_assoc"/>
    <property type="match status" value="1"/>
</dbReference>
<dbReference type="GO" id="GO:0008832">
    <property type="term" value="F:dGTPase activity"/>
    <property type="evidence" value="ECO:0007669"/>
    <property type="project" value="UniProtKB-EC"/>
</dbReference>
<organism evidence="3 4">
    <name type="scientific">Porphyromonas macacae</name>
    <dbReference type="NCBI Taxonomy" id="28115"/>
    <lineage>
        <taxon>Bacteria</taxon>
        <taxon>Pseudomonadati</taxon>
        <taxon>Bacteroidota</taxon>
        <taxon>Bacteroidia</taxon>
        <taxon>Bacteroidales</taxon>
        <taxon>Porphyromonadaceae</taxon>
        <taxon>Porphyromonas</taxon>
    </lineage>
</organism>
<proteinExistence type="predicted"/>
<dbReference type="Pfam" id="PF01966">
    <property type="entry name" value="HD"/>
    <property type="match status" value="1"/>
</dbReference>
<dbReference type="InterPro" id="IPR026875">
    <property type="entry name" value="PHydrolase_assoc_dom"/>
</dbReference>
<dbReference type="InterPro" id="IPR006674">
    <property type="entry name" value="HD_domain"/>
</dbReference>
<evidence type="ECO:0000259" key="2">
    <source>
        <dbReference type="SMART" id="SM00471"/>
    </source>
</evidence>